<keyword evidence="8" id="KW-1278">Translocase</keyword>
<gene>
    <name evidence="17" type="ORF">K8W16_02800</name>
</gene>
<dbReference type="SUPFAM" id="SSF54292">
    <property type="entry name" value="2Fe-2S ferredoxin-like"/>
    <property type="match status" value="1"/>
</dbReference>
<dbReference type="Pfam" id="PF02256">
    <property type="entry name" value="Fe_hyd_SSU"/>
    <property type="match status" value="1"/>
</dbReference>
<dbReference type="Pfam" id="PF13510">
    <property type="entry name" value="Fer2_4"/>
    <property type="match status" value="1"/>
</dbReference>
<keyword evidence="6" id="KW-0479">Metal-binding</keyword>
<dbReference type="GO" id="GO:0008901">
    <property type="term" value="F:ferredoxin hydrogenase activity"/>
    <property type="evidence" value="ECO:0007669"/>
    <property type="project" value="InterPro"/>
</dbReference>
<evidence type="ECO:0000259" key="14">
    <source>
        <dbReference type="PROSITE" id="PS51085"/>
    </source>
</evidence>
<evidence type="ECO:0000256" key="13">
    <source>
        <dbReference type="ARBA" id="ARBA00034078"/>
    </source>
</evidence>
<dbReference type="Gene3D" id="3.10.20.740">
    <property type="match status" value="1"/>
</dbReference>
<feature type="domain" description="4Fe-4S His(Cys)3-ligated-type" evidence="16">
    <location>
        <begin position="77"/>
        <end position="116"/>
    </location>
</feature>
<dbReference type="InterPro" id="IPR017900">
    <property type="entry name" value="4Fe4S_Fe_S_CS"/>
</dbReference>
<comment type="cofactor">
    <cofactor evidence="1">
        <name>[4Fe-4S] cluster</name>
        <dbReference type="ChEBI" id="CHEBI:49883"/>
    </cofactor>
</comment>
<reference evidence="17" key="1">
    <citation type="journal article" date="2021" name="PeerJ">
        <title>Extensive microbial diversity within the chicken gut microbiome revealed by metagenomics and culture.</title>
        <authorList>
            <person name="Gilroy R."/>
            <person name="Ravi A."/>
            <person name="Getino M."/>
            <person name="Pursley I."/>
            <person name="Horton D.L."/>
            <person name="Alikhan N.F."/>
            <person name="Baker D."/>
            <person name="Gharbi K."/>
            <person name="Hall N."/>
            <person name="Watson M."/>
            <person name="Adriaenssens E.M."/>
            <person name="Foster-Nyarko E."/>
            <person name="Jarju S."/>
            <person name="Secka A."/>
            <person name="Antonio M."/>
            <person name="Oren A."/>
            <person name="Chaudhuri R.R."/>
            <person name="La Ragione R."/>
            <person name="Hildebrand F."/>
            <person name="Pallen M.J."/>
        </authorList>
    </citation>
    <scope>NUCLEOTIDE SEQUENCE</scope>
    <source>
        <strain evidence="17">ChiGjej2B2-19336</strain>
    </source>
</reference>
<dbReference type="GO" id="GO:0051537">
    <property type="term" value="F:2 iron, 2 sulfur cluster binding"/>
    <property type="evidence" value="ECO:0007669"/>
    <property type="project" value="UniProtKB-KW"/>
</dbReference>
<comment type="similarity">
    <text evidence="3">Belongs to the complex I 75 kDa subunit family.</text>
</comment>
<evidence type="ECO:0000256" key="7">
    <source>
        <dbReference type="ARBA" id="ARBA00022737"/>
    </source>
</evidence>
<comment type="cofactor">
    <cofactor evidence="13">
        <name>[2Fe-2S] cluster</name>
        <dbReference type="ChEBI" id="CHEBI:190135"/>
    </cofactor>
</comment>
<evidence type="ECO:0000259" key="15">
    <source>
        <dbReference type="PROSITE" id="PS51379"/>
    </source>
</evidence>
<dbReference type="AlphaFoldDB" id="A0A921DR10"/>
<dbReference type="Gene3D" id="3.40.50.1780">
    <property type="match status" value="1"/>
</dbReference>
<evidence type="ECO:0000256" key="5">
    <source>
        <dbReference type="ARBA" id="ARBA00022714"/>
    </source>
</evidence>
<dbReference type="GO" id="GO:0051539">
    <property type="term" value="F:4 iron, 4 sulfur cluster binding"/>
    <property type="evidence" value="ECO:0007669"/>
    <property type="project" value="UniProtKB-KW"/>
</dbReference>
<keyword evidence="4" id="KW-0004">4Fe-4S</keyword>
<dbReference type="SUPFAM" id="SSF53920">
    <property type="entry name" value="Fe-only hydrogenase"/>
    <property type="match status" value="1"/>
</dbReference>
<evidence type="ECO:0000256" key="10">
    <source>
        <dbReference type="ARBA" id="ARBA00023014"/>
    </source>
</evidence>
<dbReference type="InterPro" id="IPR000283">
    <property type="entry name" value="NADH_UbQ_OxRdtase_75kDa_su_CS"/>
</dbReference>
<dbReference type="EMBL" id="DYZA01000051">
    <property type="protein sequence ID" value="HJD96561.1"/>
    <property type="molecule type" value="Genomic_DNA"/>
</dbReference>
<dbReference type="Pfam" id="PF02906">
    <property type="entry name" value="Fe_hyd_lg_C"/>
    <property type="match status" value="1"/>
</dbReference>
<evidence type="ECO:0000256" key="1">
    <source>
        <dbReference type="ARBA" id="ARBA00001966"/>
    </source>
</evidence>
<evidence type="ECO:0000256" key="2">
    <source>
        <dbReference type="ARBA" id="ARBA00004370"/>
    </source>
</evidence>
<dbReference type="InterPro" id="IPR017896">
    <property type="entry name" value="4Fe4S_Fe-S-bd"/>
</dbReference>
<dbReference type="Proteomes" id="UP000698963">
    <property type="component" value="Unassembled WGS sequence"/>
</dbReference>
<feature type="domain" description="4Fe-4S ferredoxin-type" evidence="15">
    <location>
        <begin position="136"/>
        <end position="166"/>
    </location>
</feature>
<dbReference type="PROSITE" id="PS51379">
    <property type="entry name" value="4FE4S_FER_2"/>
    <property type="match status" value="2"/>
</dbReference>
<sequence>MGTMTIDGIRVEFTDETNVLTVIRNAGIDLPTLCYVSELSVYGACRLCTVKDDEGRYFASCTVKPREGMNIQTNTPELRRYRRTLLELLLASHDRDCTTCNKSGDCHLQNLAERMGVHSVRFKSVQEHHEVDNSSNCIVRTPSKCILCGDCVRMCDNIQAVDALDFAGKGVATLVTPAYNRRLADTDCVGCGQCRVVCPTGAISIKNDVEAVWAALADPGARVVAQIAPAVRTAIGDRFGFPAGKNVMNRLVTVMHRLGFAEVYDTAFGADLTVAEEGKELLERLASGEKLPLFTSCCPAWVRFCEKKHPDFIPHLSTCRSPMQMFGAVLRAWDREVPDEKGRRLVSVAVMPCTAKKDEILRPESYTLGRQDVDFVLTTEELTGMIQSYGLNLNGAEKDAADMPFGITSGAGIIFGSSGGVAEAVMRNLITGHDRATLDELKRTGVRGEAGIREFTFEHKGRSIRAAVVSGLRNADTLLCAMREGKAHYDFVEFMACPGGCIMGGGQPVSSCGGFSRERRNALYETDINMQIKKTSENPLLDTLYATLLKGREHELLHRNMGGKDKPE</sequence>
<reference evidence="17" key="2">
    <citation type="submission" date="2021-09" db="EMBL/GenBank/DDBJ databases">
        <authorList>
            <person name="Gilroy R."/>
        </authorList>
    </citation>
    <scope>NUCLEOTIDE SEQUENCE</scope>
    <source>
        <strain evidence="17">ChiGjej2B2-19336</strain>
    </source>
</reference>
<dbReference type="GO" id="GO:0008137">
    <property type="term" value="F:NADH dehydrogenase (ubiquinone) activity"/>
    <property type="evidence" value="ECO:0007669"/>
    <property type="project" value="InterPro"/>
</dbReference>
<keyword evidence="11" id="KW-0520">NAD</keyword>
<evidence type="ECO:0000256" key="11">
    <source>
        <dbReference type="ARBA" id="ARBA00023027"/>
    </source>
</evidence>
<comment type="subcellular location">
    <subcellularLocation>
        <location evidence="2">Membrane</location>
    </subcellularLocation>
</comment>
<protein>
    <submittedName>
        <fullName evidence="17">[FeFe] hydrogenase, group A</fullName>
    </submittedName>
</protein>
<evidence type="ECO:0000256" key="6">
    <source>
        <dbReference type="ARBA" id="ARBA00022723"/>
    </source>
</evidence>
<dbReference type="SUPFAM" id="SSF54862">
    <property type="entry name" value="4Fe-4S ferredoxins"/>
    <property type="match status" value="1"/>
</dbReference>
<dbReference type="Pfam" id="PF12838">
    <property type="entry name" value="Fer4_7"/>
    <property type="match status" value="1"/>
</dbReference>
<keyword evidence="5" id="KW-0001">2Fe-2S</keyword>
<dbReference type="Gene3D" id="3.40.950.10">
    <property type="entry name" value="Fe-only Hydrogenase (Larger Subunit), Chain L, domain 3"/>
    <property type="match status" value="1"/>
</dbReference>
<keyword evidence="9" id="KW-0408">Iron</keyword>
<evidence type="ECO:0000313" key="17">
    <source>
        <dbReference type="EMBL" id="HJD96561.1"/>
    </source>
</evidence>
<dbReference type="InterPro" id="IPR009016">
    <property type="entry name" value="Fe_hydrogenase"/>
</dbReference>
<dbReference type="Gene3D" id="3.30.70.20">
    <property type="match status" value="1"/>
</dbReference>
<dbReference type="CDD" id="cd00207">
    <property type="entry name" value="fer2"/>
    <property type="match status" value="1"/>
</dbReference>
<dbReference type="PROSITE" id="PS00198">
    <property type="entry name" value="4FE4S_FER_1"/>
    <property type="match status" value="1"/>
</dbReference>
<dbReference type="InterPro" id="IPR004108">
    <property type="entry name" value="Fe_hydrogenase_lsu_C"/>
</dbReference>
<evidence type="ECO:0000313" key="18">
    <source>
        <dbReference type="Proteomes" id="UP000698963"/>
    </source>
</evidence>
<evidence type="ECO:0000256" key="3">
    <source>
        <dbReference type="ARBA" id="ARBA00005404"/>
    </source>
</evidence>
<dbReference type="GO" id="GO:0005506">
    <property type="term" value="F:iron ion binding"/>
    <property type="evidence" value="ECO:0007669"/>
    <property type="project" value="InterPro"/>
</dbReference>
<keyword evidence="12" id="KW-0472">Membrane</keyword>
<dbReference type="InterPro" id="IPR036010">
    <property type="entry name" value="2Fe-2S_ferredoxin-like_sf"/>
</dbReference>
<evidence type="ECO:0000259" key="16">
    <source>
        <dbReference type="PROSITE" id="PS51839"/>
    </source>
</evidence>
<comment type="caution">
    <text evidence="17">The sequence shown here is derived from an EMBL/GenBank/DDBJ whole genome shotgun (WGS) entry which is preliminary data.</text>
</comment>
<evidence type="ECO:0000256" key="9">
    <source>
        <dbReference type="ARBA" id="ARBA00023004"/>
    </source>
</evidence>
<accession>A0A921DR10</accession>
<dbReference type="FunFam" id="3.10.20.740:FF:000004">
    <property type="entry name" value="NADH-quinone oxidoreductase"/>
    <property type="match status" value="1"/>
</dbReference>
<dbReference type="InterPro" id="IPR001041">
    <property type="entry name" value="2Fe-2S_ferredoxin-type"/>
</dbReference>
<dbReference type="Pfam" id="PF10588">
    <property type="entry name" value="NADH-G_4Fe-4S_3"/>
    <property type="match status" value="1"/>
</dbReference>
<organism evidence="17 18">
    <name type="scientific">Mailhella massiliensis</name>
    <dbReference type="NCBI Taxonomy" id="1903261"/>
    <lineage>
        <taxon>Bacteria</taxon>
        <taxon>Pseudomonadati</taxon>
        <taxon>Thermodesulfobacteriota</taxon>
        <taxon>Desulfovibrionia</taxon>
        <taxon>Desulfovibrionales</taxon>
        <taxon>Desulfovibrionaceae</taxon>
        <taxon>Mailhella</taxon>
    </lineage>
</organism>
<dbReference type="SMART" id="SM00929">
    <property type="entry name" value="NADH-G_4Fe-4S_3"/>
    <property type="match status" value="1"/>
</dbReference>
<dbReference type="PROSITE" id="PS51085">
    <property type="entry name" value="2FE2S_FER_2"/>
    <property type="match status" value="1"/>
</dbReference>
<feature type="domain" description="4Fe-4S ferredoxin-type" evidence="15">
    <location>
        <begin position="180"/>
        <end position="208"/>
    </location>
</feature>
<keyword evidence="10" id="KW-0411">Iron-sulfur</keyword>
<dbReference type="InterPro" id="IPR050340">
    <property type="entry name" value="Cytosolic_Fe-S_CAF"/>
</dbReference>
<evidence type="ECO:0000256" key="8">
    <source>
        <dbReference type="ARBA" id="ARBA00022967"/>
    </source>
</evidence>
<dbReference type="PROSITE" id="PS51839">
    <property type="entry name" value="4FE4S_HC3"/>
    <property type="match status" value="1"/>
</dbReference>
<evidence type="ECO:0000256" key="4">
    <source>
        <dbReference type="ARBA" id="ARBA00022485"/>
    </source>
</evidence>
<dbReference type="PANTHER" id="PTHR11615">
    <property type="entry name" value="NITRATE, FORMATE, IRON DEHYDROGENASE"/>
    <property type="match status" value="1"/>
</dbReference>
<dbReference type="GO" id="GO:0042773">
    <property type="term" value="P:ATP synthesis coupled electron transport"/>
    <property type="evidence" value="ECO:0007669"/>
    <property type="project" value="InterPro"/>
</dbReference>
<feature type="domain" description="2Fe-2S ferredoxin-type" evidence="14">
    <location>
        <begin position="1"/>
        <end position="77"/>
    </location>
</feature>
<proteinExistence type="inferred from homology"/>
<name>A0A921DR10_9BACT</name>
<dbReference type="NCBIfam" id="TIGR02512">
    <property type="entry name" value="FeFe_hydrog_A"/>
    <property type="match status" value="1"/>
</dbReference>
<dbReference type="InterPro" id="IPR019574">
    <property type="entry name" value="NADH_UbQ_OxRdtase_Gsu_4Fe4S-bd"/>
</dbReference>
<dbReference type="PROSITE" id="PS00641">
    <property type="entry name" value="COMPLEX1_75K_1"/>
    <property type="match status" value="1"/>
</dbReference>
<keyword evidence="7" id="KW-0677">Repeat</keyword>
<evidence type="ECO:0000256" key="12">
    <source>
        <dbReference type="ARBA" id="ARBA00023136"/>
    </source>
</evidence>
<dbReference type="FunFam" id="3.30.70.20:FF:000035">
    <property type="entry name" value="Iron hydrogenase 1"/>
    <property type="match status" value="1"/>
</dbReference>
<dbReference type="GO" id="GO:0016020">
    <property type="term" value="C:membrane"/>
    <property type="evidence" value="ECO:0007669"/>
    <property type="project" value="UniProtKB-SubCell"/>
</dbReference>
<dbReference type="RefSeq" id="WP_304120961.1">
    <property type="nucleotide sequence ID" value="NZ_DYZA01000051.1"/>
</dbReference>
<dbReference type="InterPro" id="IPR003149">
    <property type="entry name" value="Fe_hydrogenase_ssu"/>
</dbReference>
<dbReference type="InterPro" id="IPR013352">
    <property type="entry name" value="Fe_hydrogenase_subset"/>
</dbReference>